<dbReference type="OrthoDB" id="4426339at2"/>
<proteinExistence type="predicted"/>
<evidence type="ECO:0000313" key="1">
    <source>
        <dbReference type="EMBL" id="ASY28179.1"/>
    </source>
</evidence>
<dbReference type="Proteomes" id="UP000217221">
    <property type="component" value="Chromosome"/>
</dbReference>
<keyword evidence="2" id="KW-1185">Reference proteome</keyword>
<organism evidence="1 2">
    <name type="scientific">Candidatus Planktophila limnetica</name>
    <dbReference type="NCBI Taxonomy" id="573600"/>
    <lineage>
        <taxon>Bacteria</taxon>
        <taxon>Bacillati</taxon>
        <taxon>Actinomycetota</taxon>
        <taxon>Actinomycetes</taxon>
        <taxon>Candidatus Nanopelagicales</taxon>
        <taxon>Candidatus Nanopelagicaceae</taxon>
        <taxon>Candidatus Planktophila</taxon>
    </lineage>
</organism>
<name>A0A249LGX3_9ACTN</name>
<protein>
    <submittedName>
        <fullName evidence="1">Bacteriocin biosynthesis cyclodehydratase domain-containing protein</fullName>
    </submittedName>
</protein>
<sequence>MKIQTVATPTLDLLQIRPRLKRGAIVLSLSDSLIEGNRVFIGCNGSGIECEALGIKSIVTAFDGKKSAQEIAEALAISTEIVCEVIGQLLSAGLVDYLVTPIIAPGRFKEQDQSADAGYIQLQSKITPELSATTWIPGVIDGGVEVLTNRRLALIEISGENRVATQLYGLLLASGVTQTKMASASRRDRARIGNQDMCAGLLTSSDVGSNFQHTLEDKARELALFPNKDKSVAEDIPEVFLKIFIGNGHEALIAQSMSEDEIHLIVAAPDGPSIDVGPLVIPGKSACSRCITLARSDQHLLSREIDIFRSTHTELEIPVSISHFVAAQIASEILKFIDTKKSALLSARVRTNYLDVCNPQHIRFARHPLCGCSWR</sequence>
<dbReference type="EMBL" id="CP016782">
    <property type="protein sequence ID" value="ASY28179.1"/>
    <property type="molecule type" value="Genomic_DNA"/>
</dbReference>
<dbReference type="Gene3D" id="3.40.50.720">
    <property type="entry name" value="NAD(P)-binding Rossmann-like Domain"/>
    <property type="match status" value="1"/>
</dbReference>
<reference evidence="1 2" key="1">
    <citation type="submission" date="2016-07" db="EMBL/GenBank/DDBJ databases">
        <title>High microdiversification within the ubiquitous acI lineage of Actinobacteria.</title>
        <authorList>
            <person name="Neuenschwander S.M."/>
            <person name="Salcher M."/>
            <person name="Ghai R."/>
            <person name="Pernthaler J."/>
        </authorList>
    </citation>
    <scope>NUCLEOTIDE SEQUENCE [LARGE SCALE GENOMIC DNA]</scope>
    <source>
        <strain evidence="1">MMS-VB-114</strain>
    </source>
</reference>
<evidence type="ECO:0000313" key="2">
    <source>
        <dbReference type="Proteomes" id="UP000217221"/>
    </source>
</evidence>
<dbReference type="RefSeq" id="WP_095698487.1">
    <property type="nucleotide sequence ID" value="NZ_CP016782.1"/>
</dbReference>
<gene>
    <name evidence="1" type="ORF">PHILAsVB114_06125</name>
</gene>
<dbReference type="KEGG" id="plim:PHILAsVB114_06125"/>
<accession>A0A249LGX3</accession>
<dbReference type="AlphaFoldDB" id="A0A249LGX3"/>